<name>A0A7V3RHM5_UNCW3</name>
<evidence type="ECO:0000313" key="5">
    <source>
        <dbReference type="EMBL" id="HGE78201.1"/>
    </source>
</evidence>
<dbReference type="InterPro" id="IPR051685">
    <property type="entry name" value="Ycf3/AcsC/BcsC/TPR_MFPF"/>
</dbReference>
<keyword evidence="2 3" id="KW-0802">TPR repeat</keyword>
<proteinExistence type="predicted"/>
<organism evidence="5">
    <name type="scientific">candidate division WOR-3 bacterium</name>
    <dbReference type="NCBI Taxonomy" id="2052148"/>
    <lineage>
        <taxon>Bacteria</taxon>
        <taxon>Bacteria division WOR-3</taxon>
    </lineage>
</organism>
<dbReference type="InterPro" id="IPR011990">
    <property type="entry name" value="TPR-like_helical_dom_sf"/>
</dbReference>
<dbReference type="PANTHER" id="PTHR44943:SF8">
    <property type="entry name" value="TPR REPEAT-CONTAINING PROTEIN MJ0263"/>
    <property type="match status" value="1"/>
</dbReference>
<feature type="repeat" description="TPR" evidence="3">
    <location>
        <begin position="325"/>
        <end position="358"/>
    </location>
</feature>
<dbReference type="InterPro" id="IPR019734">
    <property type="entry name" value="TPR_rpt"/>
</dbReference>
<sequence>MADIGAIKRNIAQLEAKGEIEKAVAELEKAVKEFPKEGSLFNKLGDLYMKLNRKEEALDAYEKGAFALAEETFYSNAVSLCKKILRIDKERTEIYKLLGELLKELGLYAEAANYYLEYADRKLKNNELDAALKTYEAIKELVPNNYKIIQTISAIYEKIGKKEQSADLRKEAELIETKQKELKETGLVTTPETKKPEAKREPEPIVKIPEPPKVEVSEQTKIGGVEPVRVEPPVVEKIEEVIPEPPKVEEKVVVTEEAEPVKKDLTLEDFVSPEVAELLRDDVAIKEPEPQVETVVEEPEELSEIEKTKQVAEVYLNLGEDEEAINCFRDAAAMAFKEKEYDQAIDLYKKIADLRPLDLKSRQRLVEIAKLKDDRMLQIGFMIELAEALLRREAKTEAQSILRKVIEMDPENAIAQAMIEEEERAKEFIDLGQVLRSEIEGEPVQSTIQNINELISQFRKEVFESIGEGDYRSHYDLGVAYKGMGLYQEAIEEFEIAGKDDNLKLKAYEMIASCLIEKGKLDEAIKLLNEGLAVPNRPINEYFGLHFLLGNVYEMQNNLKMAIKSYINAANIDKSVPDLLKKINELKNKLTEELKKRVQAPTTPVEPPVIKPEEPPKPKKSKVTYL</sequence>
<dbReference type="AlphaFoldDB" id="A0A7V3RHM5"/>
<feature type="region of interest" description="Disordered" evidence="4">
    <location>
        <begin position="594"/>
        <end position="626"/>
    </location>
</feature>
<dbReference type="Pfam" id="PF13432">
    <property type="entry name" value="TPR_16"/>
    <property type="match status" value="2"/>
</dbReference>
<accession>A0A7V3RHM5</accession>
<dbReference type="SUPFAM" id="SSF48452">
    <property type="entry name" value="TPR-like"/>
    <property type="match status" value="2"/>
</dbReference>
<dbReference type="EMBL" id="DTOZ01000113">
    <property type="protein sequence ID" value="HGE78201.1"/>
    <property type="molecule type" value="Genomic_DNA"/>
</dbReference>
<evidence type="ECO:0000256" key="4">
    <source>
        <dbReference type="SAM" id="MobiDB-lite"/>
    </source>
</evidence>
<comment type="caution">
    <text evidence="5">The sequence shown here is derived from an EMBL/GenBank/DDBJ whole genome shotgun (WGS) entry which is preliminary data.</text>
</comment>
<dbReference type="Gene3D" id="1.25.40.10">
    <property type="entry name" value="Tetratricopeptide repeat domain"/>
    <property type="match status" value="4"/>
</dbReference>
<reference evidence="5" key="1">
    <citation type="journal article" date="2020" name="mSystems">
        <title>Genome- and Community-Level Interaction Insights into Carbon Utilization and Element Cycling Functions of Hydrothermarchaeota in Hydrothermal Sediment.</title>
        <authorList>
            <person name="Zhou Z."/>
            <person name="Liu Y."/>
            <person name="Xu W."/>
            <person name="Pan J."/>
            <person name="Luo Z.H."/>
            <person name="Li M."/>
        </authorList>
    </citation>
    <scope>NUCLEOTIDE SEQUENCE [LARGE SCALE GENOMIC DNA]</scope>
    <source>
        <strain evidence="5">SpSt-961</strain>
    </source>
</reference>
<gene>
    <name evidence="5" type="ORF">ENX68_04285</name>
</gene>
<dbReference type="PANTHER" id="PTHR44943">
    <property type="entry name" value="CELLULOSE SYNTHASE OPERON PROTEIN C"/>
    <property type="match status" value="1"/>
</dbReference>
<dbReference type="PROSITE" id="PS50005">
    <property type="entry name" value="TPR"/>
    <property type="match status" value="1"/>
</dbReference>
<dbReference type="SMART" id="SM00028">
    <property type="entry name" value="TPR"/>
    <property type="match status" value="8"/>
</dbReference>
<evidence type="ECO:0000256" key="2">
    <source>
        <dbReference type="ARBA" id="ARBA00022803"/>
    </source>
</evidence>
<protein>
    <submittedName>
        <fullName evidence="5">Tetratricopeptide repeat protein</fullName>
    </submittedName>
</protein>
<dbReference type="Pfam" id="PF13181">
    <property type="entry name" value="TPR_8"/>
    <property type="match status" value="1"/>
</dbReference>
<keyword evidence="1" id="KW-0677">Repeat</keyword>
<evidence type="ECO:0000256" key="3">
    <source>
        <dbReference type="PROSITE-ProRule" id="PRU00339"/>
    </source>
</evidence>
<evidence type="ECO:0000256" key="1">
    <source>
        <dbReference type="ARBA" id="ARBA00022737"/>
    </source>
</evidence>